<dbReference type="OrthoDB" id="9809796at2"/>
<dbReference type="GO" id="GO:0008764">
    <property type="term" value="F:UDP-N-acetylmuramoylalanine-D-glutamate ligase activity"/>
    <property type="evidence" value="ECO:0007669"/>
    <property type="project" value="UniProtKB-UniRule"/>
</dbReference>
<dbReference type="SUPFAM" id="SSF53244">
    <property type="entry name" value="MurD-like peptide ligases, peptide-binding domain"/>
    <property type="match status" value="1"/>
</dbReference>
<dbReference type="eggNOG" id="COG0771">
    <property type="taxonomic scope" value="Bacteria"/>
</dbReference>
<keyword evidence="7 8" id="KW-0133">Cell shape</keyword>
<keyword evidence="5 7" id="KW-0547">Nucleotide-binding</keyword>
<feature type="domain" description="Mur ligase central" evidence="10">
    <location>
        <begin position="114"/>
        <end position="286"/>
    </location>
</feature>
<dbReference type="InterPro" id="IPR036565">
    <property type="entry name" value="Mur-like_cat_sf"/>
</dbReference>
<evidence type="ECO:0000256" key="6">
    <source>
        <dbReference type="ARBA" id="ARBA00022840"/>
    </source>
</evidence>
<dbReference type="InterPro" id="IPR036615">
    <property type="entry name" value="Mur_ligase_C_dom_sf"/>
</dbReference>
<dbReference type="STRING" id="247633.GP2143_10892"/>
<evidence type="ECO:0000256" key="5">
    <source>
        <dbReference type="ARBA" id="ARBA00022741"/>
    </source>
</evidence>
<dbReference type="NCBIfam" id="TIGR01087">
    <property type="entry name" value="murD"/>
    <property type="match status" value="1"/>
</dbReference>
<dbReference type="SUPFAM" id="SSF53623">
    <property type="entry name" value="MurD-like peptide ligases, catalytic domain"/>
    <property type="match status" value="1"/>
</dbReference>
<evidence type="ECO:0000256" key="8">
    <source>
        <dbReference type="RuleBase" id="RU003664"/>
    </source>
</evidence>
<comment type="similarity">
    <text evidence="7">Belongs to the MurCDEF family.</text>
</comment>
<dbReference type="GO" id="GO:0008360">
    <property type="term" value="P:regulation of cell shape"/>
    <property type="evidence" value="ECO:0007669"/>
    <property type="project" value="UniProtKB-KW"/>
</dbReference>
<dbReference type="GO" id="GO:0005737">
    <property type="term" value="C:cytoplasm"/>
    <property type="evidence" value="ECO:0007669"/>
    <property type="project" value="UniProtKB-SubCell"/>
</dbReference>
<keyword evidence="7 8" id="KW-0131">Cell cycle</keyword>
<keyword evidence="7 8" id="KW-0132">Cell division</keyword>
<keyword evidence="3 7" id="KW-0963">Cytoplasm</keyword>
<dbReference type="Gene3D" id="3.40.50.720">
    <property type="entry name" value="NAD(P)-binding Rossmann-like Domain"/>
    <property type="match status" value="1"/>
</dbReference>
<keyword evidence="4 7" id="KW-0436">Ligase</keyword>
<dbReference type="GO" id="GO:0005524">
    <property type="term" value="F:ATP binding"/>
    <property type="evidence" value="ECO:0007669"/>
    <property type="project" value="UniProtKB-UniRule"/>
</dbReference>
<dbReference type="InterPro" id="IPR005762">
    <property type="entry name" value="MurD"/>
</dbReference>
<evidence type="ECO:0000259" key="10">
    <source>
        <dbReference type="Pfam" id="PF08245"/>
    </source>
</evidence>
<gene>
    <name evidence="7" type="primary">murD</name>
    <name evidence="11" type="ORF">GP2143_10892</name>
</gene>
<evidence type="ECO:0000313" key="11">
    <source>
        <dbReference type="EMBL" id="EAW29666.1"/>
    </source>
</evidence>
<dbReference type="InterPro" id="IPR004101">
    <property type="entry name" value="Mur_ligase_C"/>
</dbReference>
<dbReference type="Pfam" id="PF08245">
    <property type="entry name" value="Mur_ligase_M"/>
    <property type="match status" value="1"/>
</dbReference>
<evidence type="ECO:0000256" key="1">
    <source>
        <dbReference type="ARBA" id="ARBA00004496"/>
    </source>
</evidence>
<sequence length="453" mass="48168">MLAVATNNQQVIVGLGVTGLSCARYLSRMQQPFSVVDSRVNPPGLETFRKEFPSVSVSLGDISDADLQNASRLLVSPGIGLDQPAIARAIDSGIIVCGDIDLFCEEAKAPIAAITGSNGKTTVTTLVGLMAERCGRSAAVGGNIGVPALDLLLEPEPDMYVLELSSFQLERADVLGFEAATVLNISADHMDRYPDLSTYRRAKYRIFNHCKKKIINRADPLAAPYCGEDLDVLSFGLDRPGLKGFGLIDVNGVEYLAYQTEPLMAVGALKMVGRHNIENALAALALGFAMGLELSLMTEVLSEFSGLDHRCQLVGEYQQIKYYNDSKGTNVGAAIAAIEGLAAVAKKVILIAGGEGKGADFSPLLPVLKQFARAIVVIGEASEQLLKLCGDEIIALRASSMQQAVEKAAMLAVSGDAVLLSPACASFDMFENYEHRGDVFCAAVSLLVTRSES</sequence>
<dbReference type="Gene3D" id="3.90.190.20">
    <property type="entry name" value="Mur ligase, C-terminal domain"/>
    <property type="match status" value="1"/>
</dbReference>
<dbReference type="EMBL" id="AAVT01000019">
    <property type="protein sequence ID" value="EAW29666.1"/>
    <property type="molecule type" value="Genomic_DNA"/>
</dbReference>
<evidence type="ECO:0000256" key="3">
    <source>
        <dbReference type="ARBA" id="ARBA00022490"/>
    </source>
</evidence>
<dbReference type="Pfam" id="PF21799">
    <property type="entry name" value="MurD-like_N"/>
    <property type="match status" value="1"/>
</dbReference>
<name>A0YHM0_9GAMM</name>
<accession>A0YHM0</accession>
<proteinExistence type="inferred from homology"/>
<evidence type="ECO:0000313" key="12">
    <source>
        <dbReference type="Proteomes" id="UP000004931"/>
    </source>
</evidence>
<dbReference type="PANTHER" id="PTHR43692:SF1">
    <property type="entry name" value="UDP-N-ACETYLMURAMOYLALANINE--D-GLUTAMATE LIGASE"/>
    <property type="match status" value="1"/>
</dbReference>
<keyword evidence="7 8" id="KW-0961">Cell wall biogenesis/degradation</keyword>
<keyword evidence="7 8" id="KW-0573">Peptidoglycan synthesis</keyword>
<evidence type="ECO:0000256" key="4">
    <source>
        <dbReference type="ARBA" id="ARBA00022598"/>
    </source>
</evidence>
<dbReference type="GO" id="GO:0071555">
    <property type="term" value="P:cell wall organization"/>
    <property type="evidence" value="ECO:0007669"/>
    <property type="project" value="UniProtKB-KW"/>
</dbReference>
<reference evidence="11 12" key="1">
    <citation type="journal article" date="2010" name="J. Bacteriol.">
        <title>Genome sequence of the oligotrophic marine Gammaproteobacterium HTCC2143, isolated from the Oregon Coast.</title>
        <authorList>
            <person name="Oh H.M."/>
            <person name="Kang I."/>
            <person name="Ferriera S."/>
            <person name="Giovannoni S.J."/>
            <person name="Cho J.C."/>
        </authorList>
    </citation>
    <scope>NUCLEOTIDE SEQUENCE [LARGE SCALE GENOMIC DNA]</scope>
    <source>
        <strain evidence="11 12">HTCC2143</strain>
    </source>
</reference>
<dbReference type="UniPathway" id="UPA00219"/>
<dbReference type="HAMAP" id="MF_00639">
    <property type="entry name" value="MurD"/>
    <property type="match status" value="1"/>
</dbReference>
<evidence type="ECO:0000259" key="9">
    <source>
        <dbReference type="Pfam" id="PF02875"/>
    </source>
</evidence>
<evidence type="ECO:0000256" key="2">
    <source>
        <dbReference type="ARBA" id="ARBA00004752"/>
    </source>
</evidence>
<keyword evidence="6 7" id="KW-0067">ATP-binding</keyword>
<dbReference type="PANTHER" id="PTHR43692">
    <property type="entry name" value="UDP-N-ACETYLMURAMOYLALANINE--D-GLUTAMATE LIGASE"/>
    <property type="match status" value="1"/>
</dbReference>
<comment type="function">
    <text evidence="7 8">Cell wall formation. Catalyzes the addition of glutamate to the nucleotide precursor UDP-N-acetylmuramoyl-L-alanine (UMA).</text>
</comment>
<dbReference type="AlphaFoldDB" id="A0YHM0"/>
<dbReference type="Pfam" id="PF02875">
    <property type="entry name" value="Mur_ligase_C"/>
    <property type="match status" value="1"/>
</dbReference>
<comment type="subcellular location">
    <subcellularLocation>
        <location evidence="1 7 8">Cytoplasm</location>
    </subcellularLocation>
</comment>
<keyword evidence="12" id="KW-1185">Reference proteome</keyword>
<dbReference type="SUPFAM" id="SSF51984">
    <property type="entry name" value="MurCD N-terminal domain"/>
    <property type="match status" value="1"/>
</dbReference>
<dbReference type="GO" id="GO:0009252">
    <property type="term" value="P:peptidoglycan biosynthetic process"/>
    <property type="evidence" value="ECO:0007669"/>
    <property type="project" value="UniProtKB-UniRule"/>
</dbReference>
<evidence type="ECO:0000256" key="7">
    <source>
        <dbReference type="HAMAP-Rule" id="MF_00639"/>
    </source>
</evidence>
<dbReference type="Gene3D" id="3.40.1190.10">
    <property type="entry name" value="Mur-like, catalytic domain"/>
    <property type="match status" value="1"/>
</dbReference>
<feature type="binding site" evidence="7">
    <location>
        <begin position="116"/>
        <end position="122"/>
    </location>
    <ligand>
        <name>ATP</name>
        <dbReference type="ChEBI" id="CHEBI:30616"/>
    </ligand>
</feature>
<comment type="caution">
    <text evidence="11">The sequence shown here is derived from an EMBL/GenBank/DDBJ whole genome shotgun (WGS) entry which is preliminary data.</text>
</comment>
<comment type="pathway">
    <text evidence="2 7 8">Cell wall biogenesis; peptidoglycan biosynthesis.</text>
</comment>
<dbReference type="EC" id="6.3.2.9" evidence="7 8"/>
<organism evidence="11 12">
    <name type="scientific">marine gamma proteobacterium HTCC2143</name>
    <dbReference type="NCBI Taxonomy" id="247633"/>
    <lineage>
        <taxon>Bacteria</taxon>
        <taxon>Pseudomonadati</taxon>
        <taxon>Pseudomonadota</taxon>
        <taxon>Gammaproteobacteria</taxon>
        <taxon>Cellvibrionales</taxon>
        <taxon>Spongiibacteraceae</taxon>
        <taxon>BD1-7 clade</taxon>
    </lineage>
</organism>
<protein>
    <recommendedName>
        <fullName evidence="7 8">UDP-N-acetylmuramoylalanine--D-glutamate ligase</fullName>
        <ecNumber evidence="7 8">6.3.2.9</ecNumber>
    </recommendedName>
    <alternativeName>
        <fullName evidence="7">D-glutamic acid-adding enzyme</fullName>
    </alternativeName>
    <alternativeName>
        <fullName evidence="7">UDP-N-acetylmuramoyl-L-alanyl-D-glutamate synthetase</fullName>
    </alternativeName>
</protein>
<dbReference type="Proteomes" id="UP000004931">
    <property type="component" value="Unassembled WGS sequence"/>
</dbReference>
<dbReference type="GO" id="GO:0051301">
    <property type="term" value="P:cell division"/>
    <property type="evidence" value="ECO:0007669"/>
    <property type="project" value="UniProtKB-KW"/>
</dbReference>
<comment type="catalytic activity">
    <reaction evidence="7 8">
        <text>UDP-N-acetyl-alpha-D-muramoyl-L-alanine + D-glutamate + ATP = UDP-N-acetyl-alpha-D-muramoyl-L-alanyl-D-glutamate + ADP + phosphate + H(+)</text>
        <dbReference type="Rhea" id="RHEA:16429"/>
        <dbReference type="ChEBI" id="CHEBI:15378"/>
        <dbReference type="ChEBI" id="CHEBI:29986"/>
        <dbReference type="ChEBI" id="CHEBI:30616"/>
        <dbReference type="ChEBI" id="CHEBI:43474"/>
        <dbReference type="ChEBI" id="CHEBI:83898"/>
        <dbReference type="ChEBI" id="CHEBI:83900"/>
        <dbReference type="ChEBI" id="CHEBI:456216"/>
        <dbReference type="EC" id="6.3.2.9"/>
    </reaction>
</comment>
<dbReference type="InterPro" id="IPR013221">
    <property type="entry name" value="Mur_ligase_cen"/>
</dbReference>
<feature type="domain" description="Mur ligase C-terminal" evidence="9">
    <location>
        <begin position="309"/>
        <end position="424"/>
    </location>
</feature>